<evidence type="ECO:0000256" key="1">
    <source>
        <dbReference type="ARBA" id="ARBA00023125"/>
    </source>
</evidence>
<gene>
    <name evidence="3" type="ORF">QQA45_06070</name>
</gene>
<evidence type="ECO:0000259" key="2">
    <source>
        <dbReference type="PROSITE" id="PS50943"/>
    </source>
</evidence>
<comment type="caution">
    <text evidence="3">The sequence shown here is derived from an EMBL/GenBank/DDBJ whole genome shotgun (WGS) entry which is preliminary data.</text>
</comment>
<sequence>MNGLNIADNIVQLRHDKKITQEQLAEFIGVTKASVSKWENQQSTPDITILPLLATFFDVTIDELLGYSPQLSKEQIQCLYQRFGKDFSERPFEEVMKETQDYVKQYYSCYPFLLQICILWLNHCKMAENEERQKNIWLCIEELCRHIKENCTDMKIHGNAVVIQALVSFQIGSIQEVIDELEEFSASNRFGNQSSVLLSKAYAMLNKKEKSECYTQISMYDNIINLLANATFYLWTHSENLAVCEETIDRIEHVAEVYQISKLNPNSLLSFEYHAAICYLGHGNIQKALEHIDKYIQNLFELFSTTDLRLHGDAYFDKIKDWFDKELDNGTNAPRNRKVVLADAKKTLDVPPFTILNGNTEFEKLKCKLKELN</sequence>
<dbReference type="CDD" id="cd00093">
    <property type="entry name" value="HTH_XRE"/>
    <property type="match status" value="1"/>
</dbReference>
<name>A0ABT7HKK3_9FUSO</name>
<dbReference type="Proteomes" id="UP001225134">
    <property type="component" value="Unassembled WGS sequence"/>
</dbReference>
<organism evidence="3 4">
    <name type="scientific">Sneathia sanguinegens</name>
    <dbReference type="NCBI Taxonomy" id="40543"/>
    <lineage>
        <taxon>Bacteria</taxon>
        <taxon>Fusobacteriati</taxon>
        <taxon>Fusobacteriota</taxon>
        <taxon>Fusobacteriia</taxon>
        <taxon>Fusobacteriales</taxon>
        <taxon>Leptotrichiaceae</taxon>
        <taxon>Sneathia</taxon>
    </lineage>
</organism>
<dbReference type="Pfam" id="PF01381">
    <property type="entry name" value="HTH_3"/>
    <property type="match status" value="1"/>
</dbReference>
<feature type="domain" description="HTH cro/C1-type" evidence="2">
    <location>
        <begin position="10"/>
        <end position="64"/>
    </location>
</feature>
<evidence type="ECO:0000313" key="4">
    <source>
        <dbReference type="Proteomes" id="UP001225134"/>
    </source>
</evidence>
<dbReference type="PANTHER" id="PTHR46558:SF11">
    <property type="entry name" value="HTH-TYPE TRANSCRIPTIONAL REGULATOR XRE"/>
    <property type="match status" value="1"/>
</dbReference>
<keyword evidence="4" id="KW-1185">Reference proteome</keyword>
<reference evidence="3 4" key="1">
    <citation type="submission" date="2023-06" db="EMBL/GenBank/DDBJ databases">
        <title>Antibody response to the Sneathia vaginalis cytopathogenic toxin A during pregnancy.</title>
        <authorList>
            <person name="Mccoy Z.T."/>
            <person name="Serrano M.G."/>
            <person name="Spaine K."/>
            <person name="Edwards D.J."/>
            <person name="Buck G.A."/>
            <person name="Jefferson K."/>
        </authorList>
    </citation>
    <scope>NUCLEOTIDE SEQUENCE [LARGE SCALE GENOMIC DNA]</scope>
    <source>
        <strain evidence="3 4">CCUG 42621</strain>
    </source>
</reference>
<dbReference type="Gene3D" id="1.10.260.40">
    <property type="entry name" value="lambda repressor-like DNA-binding domains"/>
    <property type="match status" value="1"/>
</dbReference>
<dbReference type="PROSITE" id="PS50943">
    <property type="entry name" value="HTH_CROC1"/>
    <property type="match status" value="1"/>
</dbReference>
<dbReference type="InterPro" id="IPR001387">
    <property type="entry name" value="Cro/C1-type_HTH"/>
</dbReference>
<dbReference type="SUPFAM" id="SSF47413">
    <property type="entry name" value="lambda repressor-like DNA-binding domains"/>
    <property type="match status" value="1"/>
</dbReference>
<evidence type="ECO:0000313" key="3">
    <source>
        <dbReference type="EMBL" id="MDK9581059.1"/>
    </source>
</evidence>
<dbReference type="InterPro" id="IPR010982">
    <property type="entry name" value="Lambda_DNA-bd_dom_sf"/>
</dbReference>
<dbReference type="RefSeq" id="WP_285153295.1">
    <property type="nucleotide sequence ID" value="NZ_JASSPP010000010.1"/>
</dbReference>
<dbReference type="PANTHER" id="PTHR46558">
    <property type="entry name" value="TRACRIPTIONAL REGULATORY PROTEIN-RELATED-RELATED"/>
    <property type="match status" value="1"/>
</dbReference>
<accession>A0ABT7HKK3</accession>
<proteinExistence type="predicted"/>
<keyword evidence="1" id="KW-0238">DNA-binding</keyword>
<dbReference type="SMART" id="SM00530">
    <property type="entry name" value="HTH_XRE"/>
    <property type="match status" value="1"/>
</dbReference>
<dbReference type="EMBL" id="JASSPP010000010">
    <property type="protein sequence ID" value="MDK9581059.1"/>
    <property type="molecule type" value="Genomic_DNA"/>
</dbReference>
<protein>
    <submittedName>
        <fullName evidence="3">Helix-turn-helix transcriptional regulator</fullName>
    </submittedName>
</protein>